<name>A0A9K3CWQ3_9EUKA</name>
<evidence type="ECO:0000313" key="1">
    <source>
        <dbReference type="EMBL" id="GIQ83840.1"/>
    </source>
</evidence>
<proteinExistence type="predicted"/>
<accession>A0A9K3CWQ3</accession>
<evidence type="ECO:0000313" key="2">
    <source>
        <dbReference type="Proteomes" id="UP000265618"/>
    </source>
</evidence>
<gene>
    <name evidence="1" type="ORF">KIPB_005230</name>
</gene>
<protein>
    <submittedName>
        <fullName evidence="1">Uncharacterized protein</fullName>
    </submittedName>
</protein>
<comment type="caution">
    <text evidence="1">The sequence shown here is derived from an EMBL/GenBank/DDBJ whole genome shotgun (WGS) entry which is preliminary data.</text>
</comment>
<dbReference type="EMBL" id="BDIP01001202">
    <property type="protein sequence ID" value="GIQ83840.1"/>
    <property type="molecule type" value="Genomic_DNA"/>
</dbReference>
<reference evidence="1 2" key="1">
    <citation type="journal article" date="2018" name="PLoS ONE">
        <title>The draft genome of Kipferlia bialata reveals reductive genome evolution in fornicate parasites.</title>
        <authorList>
            <person name="Tanifuji G."/>
            <person name="Takabayashi S."/>
            <person name="Kume K."/>
            <person name="Takagi M."/>
            <person name="Nakayama T."/>
            <person name="Kamikawa R."/>
            <person name="Inagaki Y."/>
            <person name="Hashimoto T."/>
        </authorList>
    </citation>
    <scope>NUCLEOTIDE SEQUENCE [LARGE SCALE GENOMIC DNA]</scope>
    <source>
        <strain evidence="1">NY0173</strain>
    </source>
</reference>
<organism evidence="1 2">
    <name type="scientific">Kipferlia bialata</name>
    <dbReference type="NCBI Taxonomy" id="797122"/>
    <lineage>
        <taxon>Eukaryota</taxon>
        <taxon>Metamonada</taxon>
        <taxon>Carpediemonas-like organisms</taxon>
        <taxon>Kipferlia</taxon>
    </lineage>
</organism>
<keyword evidence="2" id="KW-1185">Reference proteome</keyword>
<dbReference type="AlphaFoldDB" id="A0A9K3CWQ3"/>
<dbReference type="Proteomes" id="UP000265618">
    <property type="component" value="Unassembled WGS sequence"/>
</dbReference>
<sequence length="134" mass="15940">MRETPTLSVTWSRMMATTENPITDEVLYDKYDSVLRQYLLGWIRRGNRVYGEIESRGVRSFREKYEKQILAKGYITKEELADYNFLVSLFGHHLSFDTPWKQDLAHYRQFVPLRPLLRETLDDMIACGLDDWGR</sequence>